<feature type="compositionally biased region" description="Low complexity" evidence="1">
    <location>
        <begin position="111"/>
        <end position="122"/>
    </location>
</feature>
<comment type="caution">
    <text evidence="2">The sequence shown here is derived from an EMBL/GenBank/DDBJ whole genome shotgun (WGS) entry which is preliminary data.</text>
</comment>
<evidence type="ECO:0000313" key="3">
    <source>
        <dbReference type="Proteomes" id="UP001372338"/>
    </source>
</evidence>
<reference evidence="2 3" key="1">
    <citation type="submission" date="2024-01" db="EMBL/GenBank/DDBJ databases">
        <title>The genomes of 5 underutilized Papilionoideae crops provide insights into root nodulation and disease resistanc.</title>
        <authorList>
            <person name="Yuan L."/>
        </authorList>
    </citation>
    <scope>NUCLEOTIDE SEQUENCE [LARGE SCALE GENOMIC DNA]</scope>
    <source>
        <strain evidence="2">ZHUSHIDOU_FW_LH</strain>
        <tissue evidence="2">Leaf</tissue>
    </source>
</reference>
<proteinExistence type="predicted"/>
<evidence type="ECO:0000313" key="2">
    <source>
        <dbReference type="EMBL" id="KAK7259246.1"/>
    </source>
</evidence>
<keyword evidence="3" id="KW-1185">Reference proteome</keyword>
<protein>
    <submittedName>
        <fullName evidence="2">Uncharacterized protein</fullName>
    </submittedName>
</protein>
<gene>
    <name evidence="2" type="ORF">RIF29_24848</name>
</gene>
<name>A0AAN9EMY9_CROPI</name>
<evidence type="ECO:0000256" key="1">
    <source>
        <dbReference type="SAM" id="MobiDB-lite"/>
    </source>
</evidence>
<organism evidence="2 3">
    <name type="scientific">Crotalaria pallida</name>
    <name type="common">Smooth rattlebox</name>
    <name type="synonym">Crotalaria striata</name>
    <dbReference type="NCBI Taxonomy" id="3830"/>
    <lineage>
        <taxon>Eukaryota</taxon>
        <taxon>Viridiplantae</taxon>
        <taxon>Streptophyta</taxon>
        <taxon>Embryophyta</taxon>
        <taxon>Tracheophyta</taxon>
        <taxon>Spermatophyta</taxon>
        <taxon>Magnoliopsida</taxon>
        <taxon>eudicotyledons</taxon>
        <taxon>Gunneridae</taxon>
        <taxon>Pentapetalae</taxon>
        <taxon>rosids</taxon>
        <taxon>fabids</taxon>
        <taxon>Fabales</taxon>
        <taxon>Fabaceae</taxon>
        <taxon>Papilionoideae</taxon>
        <taxon>50 kb inversion clade</taxon>
        <taxon>genistoids sensu lato</taxon>
        <taxon>core genistoids</taxon>
        <taxon>Crotalarieae</taxon>
        <taxon>Crotalaria</taxon>
    </lineage>
</organism>
<accession>A0AAN9EMY9</accession>
<dbReference type="AlphaFoldDB" id="A0AAN9EMY9"/>
<dbReference type="EMBL" id="JAYWIO010000005">
    <property type="protein sequence ID" value="KAK7259246.1"/>
    <property type="molecule type" value="Genomic_DNA"/>
</dbReference>
<dbReference type="Proteomes" id="UP001372338">
    <property type="component" value="Unassembled WGS sequence"/>
</dbReference>
<sequence>MRTDQSWMLRRKDHTGIVREEFSNEDREFMNVVREYPSVADRKGRIPYSNHAMNARYRGNRIIEYGRGSRSIESSLPSPPHVQNPPHSSQSLHSEPQSPGVTSTVQPIIGSDPPVVPSSVDSRTGRTVRKNVLYVDHADDPKRFNNSKVNRDIISTVIMRMPNPAPVWKRYSEHMATTLLNNFMVHAKLTIPS</sequence>
<feature type="compositionally biased region" description="Polar residues" evidence="1">
    <location>
        <begin position="85"/>
        <end position="106"/>
    </location>
</feature>
<feature type="region of interest" description="Disordered" evidence="1">
    <location>
        <begin position="70"/>
        <end position="124"/>
    </location>
</feature>